<organism evidence="1 2">
    <name type="scientific">Sulfurospirillum tamanense</name>
    <dbReference type="NCBI Taxonomy" id="2813362"/>
    <lineage>
        <taxon>Bacteria</taxon>
        <taxon>Pseudomonadati</taxon>
        <taxon>Campylobacterota</taxon>
        <taxon>Epsilonproteobacteria</taxon>
        <taxon>Campylobacterales</taxon>
        <taxon>Sulfurospirillaceae</taxon>
        <taxon>Sulfurospirillum</taxon>
    </lineage>
</organism>
<protein>
    <submittedName>
        <fullName evidence="1">Uncharacterized protein</fullName>
    </submittedName>
</protein>
<dbReference type="EMBL" id="JAFHKK010000026">
    <property type="protein sequence ID" value="MBN2965182.1"/>
    <property type="molecule type" value="Genomic_DNA"/>
</dbReference>
<gene>
    <name evidence="1" type="ORF">JWV37_10350</name>
</gene>
<dbReference type="Proteomes" id="UP000703590">
    <property type="component" value="Unassembled WGS sequence"/>
</dbReference>
<keyword evidence="2" id="KW-1185">Reference proteome</keyword>
<name>A0ABS2WU59_9BACT</name>
<sequence length="56" mass="6655">MGTVFLVLVVSFLVWFMWPFANCAFNAKCREEHLKPLILSFWPKRKARQEDTHSLD</sequence>
<proteinExistence type="predicted"/>
<comment type="caution">
    <text evidence="1">The sequence shown here is derived from an EMBL/GenBank/DDBJ whole genome shotgun (WGS) entry which is preliminary data.</text>
</comment>
<evidence type="ECO:0000313" key="2">
    <source>
        <dbReference type="Proteomes" id="UP000703590"/>
    </source>
</evidence>
<reference evidence="1" key="1">
    <citation type="submission" date="2021-02" db="EMBL/GenBank/DDBJ databases">
        <title>Sulfurospirillum tamanensis sp. nov.</title>
        <authorList>
            <person name="Frolova A."/>
            <person name="Merkel A."/>
            <person name="Slobodkin A."/>
        </authorList>
    </citation>
    <scope>NUCLEOTIDE SEQUENCE</scope>
    <source>
        <strain evidence="1">T05b</strain>
    </source>
</reference>
<reference evidence="1" key="2">
    <citation type="submission" date="2021-02" db="EMBL/GenBank/DDBJ databases">
        <authorList>
            <person name="Merkel A.Y."/>
        </authorList>
    </citation>
    <scope>NUCLEOTIDE SEQUENCE</scope>
    <source>
        <strain evidence="1">T05b</strain>
    </source>
</reference>
<dbReference type="RefSeq" id="WP_205459726.1">
    <property type="nucleotide sequence ID" value="NZ_JAFHKK010000026.1"/>
</dbReference>
<evidence type="ECO:0000313" key="1">
    <source>
        <dbReference type="EMBL" id="MBN2965182.1"/>
    </source>
</evidence>
<accession>A0ABS2WU59</accession>